<evidence type="ECO:0000259" key="1">
    <source>
        <dbReference type="PROSITE" id="PS50943"/>
    </source>
</evidence>
<dbReference type="Pfam" id="PF17765">
    <property type="entry name" value="MLTR_LBD"/>
    <property type="match status" value="1"/>
</dbReference>
<dbReference type="EMBL" id="JBHSCX010000021">
    <property type="protein sequence ID" value="MFC4364334.1"/>
    <property type="molecule type" value="Genomic_DNA"/>
</dbReference>
<dbReference type="Gene3D" id="1.10.260.40">
    <property type="entry name" value="lambda repressor-like DNA-binding domains"/>
    <property type="match status" value="1"/>
</dbReference>
<evidence type="ECO:0000313" key="2">
    <source>
        <dbReference type="EMBL" id="MFC4364334.1"/>
    </source>
</evidence>
<dbReference type="InterPro" id="IPR041413">
    <property type="entry name" value="MLTR_LBD"/>
</dbReference>
<dbReference type="Pfam" id="PF13560">
    <property type="entry name" value="HTH_31"/>
    <property type="match status" value="1"/>
</dbReference>
<accession>A0ABV8V9Z6</accession>
<dbReference type="Proteomes" id="UP001595840">
    <property type="component" value="Unassembled WGS sequence"/>
</dbReference>
<feature type="domain" description="HTH cro/C1-type" evidence="1">
    <location>
        <begin position="14"/>
        <end position="66"/>
    </location>
</feature>
<keyword evidence="3" id="KW-1185">Reference proteome</keyword>
<organism evidence="2 3">
    <name type="scientific">Simiduia curdlanivorans</name>
    <dbReference type="NCBI Taxonomy" id="1492769"/>
    <lineage>
        <taxon>Bacteria</taxon>
        <taxon>Pseudomonadati</taxon>
        <taxon>Pseudomonadota</taxon>
        <taxon>Gammaproteobacteria</taxon>
        <taxon>Cellvibrionales</taxon>
        <taxon>Cellvibrionaceae</taxon>
        <taxon>Simiduia</taxon>
    </lineage>
</organism>
<dbReference type="SUPFAM" id="SSF47413">
    <property type="entry name" value="lambda repressor-like DNA-binding domains"/>
    <property type="match status" value="1"/>
</dbReference>
<evidence type="ECO:0000313" key="3">
    <source>
        <dbReference type="Proteomes" id="UP001595840"/>
    </source>
</evidence>
<dbReference type="PANTHER" id="PTHR35010">
    <property type="entry name" value="BLL4672 PROTEIN-RELATED"/>
    <property type="match status" value="1"/>
</dbReference>
<dbReference type="SMART" id="SM00530">
    <property type="entry name" value="HTH_XRE"/>
    <property type="match status" value="1"/>
</dbReference>
<comment type="caution">
    <text evidence="2">The sequence shown here is derived from an EMBL/GenBank/DDBJ whole genome shotgun (WGS) entry which is preliminary data.</text>
</comment>
<dbReference type="PROSITE" id="PS50943">
    <property type="entry name" value="HTH_CROC1"/>
    <property type="match status" value="1"/>
</dbReference>
<dbReference type="InterPro" id="IPR001387">
    <property type="entry name" value="Cro/C1-type_HTH"/>
</dbReference>
<name>A0ABV8V9Z6_9GAMM</name>
<dbReference type="PANTHER" id="PTHR35010:SF4">
    <property type="entry name" value="BLL5781 PROTEIN"/>
    <property type="match status" value="1"/>
</dbReference>
<reference evidence="3" key="1">
    <citation type="journal article" date="2019" name="Int. J. Syst. Evol. Microbiol.">
        <title>The Global Catalogue of Microorganisms (GCM) 10K type strain sequencing project: providing services to taxonomists for standard genome sequencing and annotation.</title>
        <authorList>
            <consortium name="The Broad Institute Genomics Platform"/>
            <consortium name="The Broad Institute Genome Sequencing Center for Infectious Disease"/>
            <person name="Wu L."/>
            <person name="Ma J."/>
        </authorList>
    </citation>
    <scope>NUCLEOTIDE SEQUENCE [LARGE SCALE GENOMIC DNA]</scope>
    <source>
        <strain evidence="3">CECT 8570</strain>
    </source>
</reference>
<sequence>MNNNTHPKAFGRFLRFWRGVHQLSQEELADRLGSSPRHISRLENHASTPSETLVEEIAKSLSLGERDRNHLRIAAGYYVQETAVDYSDAKLRWLRKAMGLTLKALNPFPTALTDSTGKILMVNQAWVNFYQSRIGASDLEKVTNLYDFLFTQMGDGALLTGWQDTISMILMALKQNAMLTNSDKDLATFERYLTHKNVPADWPQRAAKLEPMASYRVQIDYAGKLQRFYNVSQTVGALGPAAYLAEPRLTVSTLYPEDDNLDLSGLLDATATHPLLP</sequence>
<gene>
    <name evidence="2" type="ORF">ACFOX3_18640</name>
</gene>
<dbReference type="CDD" id="cd00093">
    <property type="entry name" value="HTH_XRE"/>
    <property type="match status" value="1"/>
</dbReference>
<protein>
    <submittedName>
        <fullName evidence="2">Helix-turn-helix domain-containing protein</fullName>
    </submittedName>
</protein>
<dbReference type="InterPro" id="IPR010982">
    <property type="entry name" value="Lambda_DNA-bd_dom_sf"/>
</dbReference>
<dbReference type="RefSeq" id="WP_290262257.1">
    <property type="nucleotide sequence ID" value="NZ_JAUFQG010000004.1"/>
</dbReference>
<dbReference type="Gene3D" id="3.30.450.180">
    <property type="match status" value="1"/>
</dbReference>
<proteinExistence type="predicted"/>